<dbReference type="InterPro" id="IPR011006">
    <property type="entry name" value="CheY-like_superfamily"/>
</dbReference>
<evidence type="ECO:0000256" key="2">
    <source>
        <dbReference type="PROSITE-ProRule" id="PRU00169"/>
    </source>
</evidence>
<dbReference type="GO" id="GO:0000160">
    <property type="term" value="P:phosphorelay signal transduction system"/>
    <property type="evidence" value="ECO:0007669"/>
    <property type="project" value="InterPro"/>
</dbReference>
<dbReference type="PANTHER" id="PTHR44591:SF3">
    <property type="entry name" value="RESPONSE REGULATORY DOMAIN-CONTAINING PROTEIN"/>
    <property type="match status" value="1"/>
</dbReference>
<evidence type="ECO:0000313" key="4">
    <source>
        <dbReference type="EMBL" id="MBB6502569.1"/>
    </source>
</evidence>
<dbReference type="InterPro" id="IPR001789">
    <property type="entry name" value="Sig_transdc_resp-reg_receiver"/>
</dbReference>
<dbReference type="SUPFAM" id="SSF52172">
    <property type="entry name" value="CheY-like"/>
    <property type="match status" value="1"/>
</dbReference>
<dbReference type="PROSITE" id="PS50110">
    <property type="entry name" value="RESPONSE_REGULATORY"/>
    <property type="match status" value="1"/>
</dbReference>
<dbReference type="Pfam" id="PF00072">
    <property type="entry name" value="Response_reg"/>
    <property type="match status" value="1"/>
</dbReference>
<dbReference type="AlphaFoldDB" id="A0A7X0J8E8"/>
<reference evidence="4 5" key="1">
    <citation type="submission" date="2020-08" db="EMBL/GenBank/DDBJ databases">
        <title>Genomic Encyclopedia of Type Strains, Phase IV (KMG-V): Genome sequencing to study the core and pangenomes of soil and plant-associated prokaryotes.</title>
        <authorList>
            <person name="Whitman W."/>
        </authorList>
    </citation>
    <scope>NUCLEOTIDE SEQUENCE [LARGE SCALE GENOMIC DNA]</scope>
    <source>
        <strain evidence="4 5">M2T3</strain>
    </source>
</reference>
<sequence>MKKVIVQDTNCDLLETLTFLLEEASFEVLPVLHYKDVVSLINVFNPHLILLDFRLSGEESVSVCTAIKQGFPSLPVVALSCNHDIQTEYARAGFDDYIFKPFDIDHLFTVLGKY</sequence>
<feature type="modified residue" description="4-aspartylphosphate" evidence="2">
    <location>
        <position position="52"/>
    </location>
</feature>
<evidence type="ECO:0000256" key="1">
    <source>
        <dbReference type="ARBA" id="ARBA00022553"/>
    </source>
</evidence>
<comment type="caution">
    <text evidence="4">The sequence shown here is derived from an EMBL/GenBank/DDBJ whole genome shotgun (WGS) entry which is preliminary data.</text>
</comment>
<dbReference type="PANTHER" id="PTHR44591">
    <property type="entry name" value="STRESS RESPONSE REGULATOR PROTEIN 1"/>
    <property type="match status" value="1"/>
</dbReference>
<dbReference type="SMART" id="SM00448">
    <property type="entry name" value="REC"/>
    <property type="match status" value="1"/>
</dbReference>
<dbReference type="InterPro" id="IPR050595">
    <property type="entry name" value="Bact_response_regulator"/>
</dbReference>
<evidence type="ECO:0000259" key="3">
    <source>
        <dbReference type="PROSITE" id="PS50110"/>
    </source>
</evidence>
<name>A0A7X0J8E8_9SPHI</name>
<dbReference type="Gene3D" id="3.40.50.2300">
    <property type="match status" value="1"/>
</dbReference>
<dbReference type="RefSeq" id="WP_184628818.1">
    <property type="nucleotide sequence ID" value="NZ_JACHCC010000014.1"/>
</dbReference>
<evidence type="ECO:0000313" key="5">
    <source>
        <dbReference type="Proteomes" id="UP000521017"/>
    </source>
</evidence>
<accession>A0A7X0J8E8</accession>
<protein>
    <submittedName>
        <fullName evidence="4">DNA-binding response OmpR family regulator</fullName>
    </submittedName>
</protein>
<keyword evidence="4" id="KW-0238">DNA-binding</keyword>
<organism evidence="4 5">
    <name type="scientific">Pedobacter cryoconitis</name>
    <dbReference type="NCBI Taxonomy" id="188932"/>
    <lineage>
        <taxon>Bacteria</taxon>
        <taxon>Pseudomonadati</taxon>
        <taxon>Bacteroidota</taxon>
        <taxon>Sphingobacteriia</taxon>
        <taxon>Sphingobacteriales</taxon>
        <taxon>Sphingobacteriaceae</taxon>
        <taxon>Pedobacter</taxon>
    </lineage>
</organism>
<feature type="domain" description="Response regulatory" evidence="3">
    <location>
        <begin position="3"/>
        <end position="114"/>
    </location>
</feature>
<proteinExistence type="predicted"/>
<dbReference type="GO" id="GO:0003677">
    <property type="term" value="F:DNA binding"/>
    <property type="evidence" value="ECO:0007669"/>
    <property type="project" value="UniProtKB-KW"/>
</dbReference>
<keyword evidence="1 2" id="KW-0597">Phosphoprotein</keyword>
<dbReference type="EMBL" id="JACHCC010000014">
    <property type="protein sequence ID" value="MBB6502569.1"/>
    <property type="molecule type" value="Genomic_DNA"/>
</dbReference>
<dbReference type="Proteomes" id="UP000521017">
    <property type="component" value="Unassembled WGS sequence"/>
</dbReference>
<gene>
    <name evidence="4" type="ORF">HDF25_004752</name>
</gene>